<gene>
    <name evidence="5" type="primary">CGAS</name>
    <name evidence="5" type="synonym">cgasa</name>
</gene>
<comment type="similarity">
    <text evidence="1">Belongs to the mab-21 family.</text>
</comment>
<dbReference type="GO" id="GO:0005829">
    <property type="term" value="C:cytosol"/>
    <property type="evidence" value="ECO:0007669"/>
    <property type="project" value="TreeGrafter"/>
</dbReference>
<dbReference type="GO" id="GO:0003682">
    <property type="term" value="F:chromatin binding"/>
    <property type="evidence" value="ECO:0007669"/>
    <property type="project" value="TreeGrafter"/>
</dbReference>
<evidence type="ECO:0000313" key="6">
    <source>
        <dbReference type="Proteomes" id="UP000694397"/>
    </source>
</evidence>
<dbReference type="GO" id="GO:2000042">
    <property type="term" value="P:negative regulation of double-strand break repair via homologous recombination"/>
    <property type="evidence" value="ECO:0007669"/>
    <property type="project" value="TreeGrafter"/>
</dbReference>
<evidence type="ECO:0000256" key="1">
    <source>
        <dbReference type="ARBA" id="ARBA00008307"/>
    </source>
</evidence>
<dbReference type="Proteomes" id="UP000694397">
    <property type="component" value="Chromosome 4"/>
</dbReference>
<dbReference type="InterPro" id="IPR046906">
    <property type="entry name" value="Mab-21_HhH/H2TH-like"/>
</dbReference>
<dbReference type="GO" id="GO:0032481">
    <property type="term" value="P:positive regulation of type I interferon production"/>
    <property type="evidence" value="ECO:0007669"/>
    <property type="project" value="TreeGrafter"/>
</dbReference>
<dbReference type="PANTHER" id="PTHR10656">
    <property type="entry name" value="CELL FATE DETERMINING PROTEIN MAB21-RELATED"/>
    <property type="match status" value="1"/>
</dbReference>
<dbReference type="Pfam" id="PF03281">
    <property type="entry name" value="Mab-21"/>
    <property type="match status" value="1"/>
</dbReference>
<evidence type="ECO:0000259" key="3">
    <source>
        <dbReference type="Pfam" id="PF03281"/>
    </source>
</evidence>
<dbReference type="GO" id="GO:0006974">
    <property type="term" value="P:DNA damage response"/>
    <property type="evidence" value="ECO:0007669"/>
    <property type="project" value="TreeGrafter"/>
</dbReference>
<dbReference type="OrthoDB" id="6054650at2759"/>
<reference evidence="5" key="3">
    <citation type="submission" date="2025-09" db="UniProtKB">
        <authorList>
            <consortium name="Ensembl"/>
        </authorList>
    </citation>
    <scope>IDENTIFICATION</scope>
</reference>
<dbReference type="Gene3D" id="1.10.1410.40">
    <property type="match status" value="1"/>
</dbReference>
<dbReference type="GO" id="GO:0038001">
    <property type="term" value="P:paracrine signaling"/>
    <property type="evidence" value="ECO:0007669"/>
    <property type="project" value="TreeGrafter"/>
</dbReference>
<dbReference type="PANTHER" id="PTHR10656:SF35">
    <property type="entry name" value="CYCLIC GMP-AMP SYNTHASE"/>
    <property type="match status" value="1"/>
</dbReference>
<reference evidence="5 6" key="1">
    <citation type="submission" date="2019-04" db="EMBL/GenBank/DDBJ databases">
        <authorList>
            <consortium name="Wellcome Sanger Institute Data Sharing"/>
        </authorList>
    </citation>
    <scope>NUCLEOTIDE SEQUENCE [LARGE SCALE GENOMIC DNA]</scope>
</reference>
<dbReference type="GO" id="GO:0003690">
    <property type="term" value="F:double-stranded DNA binding"/>
    <property type="evidence" value="ECO:0007669"/>
    <property type="project" value="TreeGrafter"/>
</dbReference>
<dbReference type="GO" id="GO:0002230">
    <property type="term" value="P:positive regulation of defense response to virus by host"/>
    <property type="evidence" value="ECO:0007669"/>
    <property type="project" value="TreeGrafter"/>
</dbReference>
<dbReference type="Pfam" id="PF20266">
    <property type="entry name" value="Mab-21_C"/>
    <property type="match status" value="1"/>
</dbReference>
<accession>A0A8C9RUU0</accession>
<proteinExistence type="inferred from homology"/>
<dbReference type="GO" id="GO:0061501">
    <property type="term" value="F:2',3'-cyclic GMP-AMP synthase activity"/>
    <property type="evidence" value="ECO:0007669"/>
    <property type="project" value="TreeGrafter"/>
</dbReference>
<dbReference type="Gene3D" id="3.30.460.90">
    <property type="match status" value="1"/>
</dbReference>
<dbReference type="InterPro" id="IPR024810">
    <property type="entry name" value="MAB21L/cGLR"/>
</dbReference>
<evidence type="ECO:0000313" key="5">
    <source>
        <dbReference type="Ensembl" id="ENSSFOP00015018928.2"/>
    </source>
</evidence>
<dbReference type="InterPro" id="IPR046903">
    <property type="entry name" value="Mab-21-like_nuc_Trfase"/>
</dbReference>
<feature type="compositionally biased region" description="Basic and acidic residues" evidence="2">
    <location>
        <begin position="88"/>
        <end position="100"/>
    </location>
</feature>
<dbReference type="GO" id="GO:0071360">
    <property type="term" value="P:cellular response to exogenous dsRNA"/>
    <property type="evidence" value="ECO:0007669"/>
    <property type="project" value="TreeGrafter"/>
</dbReference>
<dbReference type="AlphaFoldDB" id="A0A8C9RUU0"/>
<sequence>MSLCWENLLTSHVSLFNADTAARASFSRAAPASTGESSEMSGRGRARAAQSTDARRAKSPACPAATRAKDREDPSPRTAHKGKGSASEPERGPRRKREEVDGGGGGASARAGPRPKPEPNRASPGGKPAREETDPSRILLETLEKLKIKKQHRAEAAATINEVVDMIEKFMEEETECFRQMVTLRTGSAYENVKINEPDEFDVMFAVPVYRTRVQQFGDGSAFCSAHVDRERRTRPYSQFVQEDGTISACDMLNHFRELVKVAVKDLDSLEVKKGCPAVTLQIMKSDMEFPISLDIVLGLEVHSSSWPSFTKDGCKIEKWLGSKVKRDFKFKPFYLVPKYEVCCFSTDAWRISFSHVEKDILKNHGKVKTCCEKQGVQCCRKACLKLLKHLLHTLKERHQKELSEFSSYLAKTVLLHACSSRVDDNYWATANLSHCFQMLLEDFEKYLKSGSLPNFFIPSHNLLASGYSRRSCEHLADFIAEQRNNGFPIFSGSSQ</sequence>
<feature type="compositionally biased region" description="Low complexity" evidence="2">
    <location>
        <begin position="25"/>
        <end position="34"/>
    </location>
</feature>
<dbReference type="SMART" id="SM01265">
    <property type="entry name" value="Mab-21"/>
    <property type="match status" value="1"/>
</dbReference>
<dbReference type="FunFam" id="1.10.1410.40:FF:000007">
    <property type="entry name" value="Cyclic GMP-AMP synthase"/>
    <property type="match status" value="1"/>
</dbReference>
<reference evidence="5" key="2">
    <citation type="submission" date="2025-08" db="UniProtKB">
        <authorList>
            <consortium name="Ensembl"/>
        </authorList>
    </citation>
    <scope>IDENTIFICATION</scope>
</reference>
<feature type="domain" description="Mab-21-like HhH/H2TH-like" evidence="4">
    <location>
        <begin position="380"/>
        <end position="480"/>
    </location>
</feature>
<dbReference type="GeneTree" id="ENSGT01050000244827"/>
<dbReference type="Ensembl" id="ENSSFOT00015019144.2">
    <property type="protein sequence ID" value="ENSSFOP00015018928.2"/>
    <property type="gene ID" value="ENSSFOG00015012161.2"/>
</dbReference>
<keyword evidence="6" id="KW-1185">Reference proteome</keyword>
<dbReference type="GO" id="GO:0035861">
    <property type="term" value="C:site of double-strand break"/>
    <property type="evidence" value="ECO:0007669"/>
    <property type="project" value="TreeGrafter"/>
</dbReference>
<dbReference type="GO" id="GO:0002218">
    <property type="term" value="P:activation of innate immune response"/>
    <property type="evidence" value="ECO:0007669"/>
    <property type="project" value="TreeGrafter"/>
</dbReference>
<evidence type="ECO:0000259" key="4">
    <source>
        <dbReference type="Pfam" id="PF20266"/>
    </source>
</evidence>
<feature type="region of interest" description="Disordered" evidence="2">
    <location>
        <begin position="25"/>
        <end position="137"/>
    </location>
</feature>
<protein>
    <submittedName>
        <fullName evidence="5">Cyclic GMP-AMP synthase</fullName>
    </submittedName>
</protein>
<name>A0A8C9RUU0_SCLFO</name>
<feature type="domain" description="Mab-21-like nucleotidyltransferase" evidence="3">
    <location>
        <begin position="190"/>
        <end position="364"/>
    </location>
</feature>
<organism evidence="5 6">
    <name type="scientific">Scleropages formosus</name>
    <name type="common">Asian bonytongue</name>
    <name type="synonym">Osteoglossum formosum</name>
    <dbReference type="NCBI Taxonomy" id="113540"/>
    <lineage>
        <taxon>Eukaryota</taxon>
        <taxon>Metazoa</taxon>
        <taxon>Chordata</taxon>
        <taxon>Craniata</taxon>
        <taxon>Vertebrata</taxon>
        <taxon>Euteleostomi</taxon>
        <taxon>Actinopterygii</taxon>
        <taxon>Neopterygii</taxon>
        <taxon>Teleostei</taxon>
        <taxon>Osteoglossocephala</taxon>
        <taxon>Osteoglossomorpha</taxon>
        <taxon>Osteoglossiformes</taxon>
        <taxon>Osteoglossidae</taxon>
        <taxon>Scleropages</taxon>
    </lineage>
</organism>
<dbReference type="GO" id="GO:0005634">
    <property type="term" value="C:nucleus"/>
    <property type="evidence" value="ECO:0007669"/>
    <property type="project" value="TreeGrafter"/>
</dbReference>
<evidence type="ECO:0000256" key="2">
    <source>
        <dbReference type="SAM" id="MobiDB-lite"/>
    </source>
</evidence>